<dbReference type="RefSeq" id="WP_151107733.1">
    <property type="nucleotide sequence ID" value="NZ_WAEM01000005.1"/>
</dbReference>
<dbReference type="AlphaFoldDB" id="A0A7J5AD38"/>
<name>A0A7J5AD38_9FLAO</name>
<dbReference type="PANTHER" id="PTHR17985:SF8">
    <property type="entry name" value="TRANSPORT AND GOLGI ORGANIZATION PROTEIN 2 HOMOLOG"/>
    <property type="match status" value="1"/>
</dbReference>
<protein>
    <recommendedName>
        <fullName evidence="3">NRDE family protein</fullName>
    </recommendedName>
</protein>
<dbReference type="OrthoDB" id="4380123at2"/>
<dbReference type="InterPro" id="IPR008551">
    <property type="entry name" value="TANGO2"/>
</dbReference>
<proteinExistence type="predicted"/>
<organism evidence="1 2">
    <name type="scientific">Flavobacterium luteum</name>
    <dbReference type="NCBI Taxonomy" id="2026654"/>
    <lineage>
        <taxon>Bacteria</taxon>
        <taxon>Pseudomonadati</taxon>
        <taxon>Bacteroidota</taxon>
        <taxon>Flavobacteriia</taxon>
        <taxon>Flavobacteriales</taxon>
        <taxon>Flavobacteriaceae</taxon>
        <taxon>Flavobacterium</taxon>
    </lineage>
</organism>
<keyword evidence="2" id="KW-1185">Reference proteome</keyword>
<evidence type="ECO:0000313" key="2">
    <source>
        <dbReference type="Proteomes" id="UP000490922"/>
    </source>
</evidence>
<evidence type="ECO:0000313" key="1">
    <source>
        <dbReference type="EMBL" id="KAB1155506.1"/>
    </source>
</evidence>
<evidence type="ECO:0008006" key="3">
    <source>
        <dbReference type="Google" id="ProtNLM"/>
    </source>
</evidence>
<dbReference type="EMBL" id="WAEM01000005">
    <property type="protein sequence ID" value="KAB1155506.1"/>
    <property type="molecule type" value="Genomic_DNA"/>
</dbReference>
<sequence>MCTVSFVNSQGKIIITSNRDEQVLRPATAPKNYLVNQKNIFFPKDPKAGGTWYAVDEQANVLVLLNGADEKHHWSPPYRKSRGLILLDIFSSESAIAAWESIDLLNIEPFTLVLFQDQQLYQLRWNGSIKESIPLDKNKNHIWSSATLYTKEIRTERAEWFYQFLDTKPEVNEEEMILFHKYSNNENKENGLVINRNDKLKTLSITQTVIEQNKVNVLHYDLINEDEFTNSFLIL</sequence>
<dbReference type="Proteomes" id="UP000490922">
    <property type="component" value="Unassembled WGS sequence"/>
</dbReference>
<dbReference type="PANTHER" id="PTHR17985">
    <property type="entry name" value="SER/THR-RICH PROTEIN T10 IN DGCR REGION"/>
    <property type="match status" value="1"/>
</dbReference>
<gene>
    <name evidence="1" type="ORF">F6464_10340</name>
</gene>
<reference evidence="1 2" key="1">
    <citation type="submission" date="2019-09" db="EMBL/GenBank/DDBJ databases">
        <title>Flavobacterium sp. nov., isolated from glacier ice.</title>
        <authorList>
            <person name="Liu Q."/>
        </authorList>
    </citation>
    <scope>NUCLEOTIDE SEQUENCE [LARGE SCALE GENOMIC DNA]</scope>
    <source>
        <strain evidence="1 2">NBRC 112527</strain>
    </source>
</reference>
<accession>A0A7J5AD38</accession>
<dbReference type="Pfam" id="PF05742">
    <property type="entry name" value="TANGO2"/>
    <property type="match status" value="1"/>
</dbReference>
<comment type="caution">
    <text evidence="1">The sequence shown here is derived from an EMBL/GenBank/DDBJ whole genome shotgun (WGS) entry which is preliminary data.</text>
</comment>